<gene>
    <name evidence="1" type="ORF">ENV14_01750</name>
</gene>
<accession>A0A7C4BB92</accession>
<comment type="caution">
    <text evidence="1">The sequence shown here is derived from an EMBL/GenBank/DDBJ whole genome shotgun (WGS) entry which is preliminary data.</text>
</comment>
<sequence>MGYNKDVYLVAQSEYYTGLARLLTLLYLGLNRKVDMIRAGLGSSTIYFNTLKGIQLGLIRVVDDKIELTEKGRAVAEILYAAFKEIEKSRALRVLLNLSKAP</sequence>
<name>A0A7C4BB92_9CREN</name>
<reference evidence="1" key="1">
    <citation type="journal article" date="2020" name="mSystems">
        <title>Genome- and Community-Level Interaction Insights into Carbon Utilization and Element Cycling Functions of Hydrothermarchaeota in Hydrothermal Sediment.</title>
        <authorList>
            <person name="Zhou Z."/>
            <person name="Liu Y."/>
            <person name="Xu W."/>
            <person name="Pan J."/>
            <person name="Luo Z.H."/>
            <person name="Li M."/>
        </authorList>
    </citation>
    <scope>NUCLEOTIDE SEQUENCE [LARGE SCALE GENOMIC DNA]</scope>
    <source>
        <strain evidence="1">SpSt-732</strain>
    </source>
</reference>
<evidence type="ECO:0000313" key="1">
    <source>
        <dbReference type="EMBL" id="HGI87111.1"/>
    </source>
</evidence>
<dbReference type="EMBL" id="DTFF01000014">
    <property type="protein sequence ID" value="HGI87111.1"/>
    <property type="molecule type" value="Genomic_DNA"/>
</dbReference>
<protein>
    <submittedName>
        <fullName evidence="1">Transcriptional regulator</fullName>
    </submittedName>
</protein>
<dbReference type="AlphaFoldDB" id="A0A7C4BB92"/>
<proteinExistence type="predicted"/>
<organism evidence="1">
    <name type="scientific">Ignisphaera aggregans</name>
    <dbReference type="NCBI Taxonomy" id="334771"/>
    <lineage>
        <taxon>Archaea</taxon>
        <taxon>Thermoproteota</taxon>
        <taxon>Thermoprotei</taxon>
        <taxon>Desulfurococcales</taxon>
        <taxon>Desulfurococcaceae</taxon>
        <taxon>Ignisphaera</taxon>
    </lineage>
</organism>